<name>A0ABM5M1T0_BACA1</name>
<evidence type="ECO:0000313" key="9">
    <source>
        <dbReference type="Proteomes" id="UP000006867"/>
    </source>
</evidence>
<evidence type="ECO:0000256" key="1">
    <source>
        <dbReference type="ARBA" id="ARBA00004141"/>
    </source>
</evidence>
<protein>
    <submittedName>
        <fullName evidence="8">Spore germination protein KA</fullName>
    </submittedName>
</protein>
<keyword evidence="4 7" id="KW-1133">Transmembrane helix</keyword>
<dbReference type="InterPro" id="IPR004995">
    <property type="entry name" value="Spore_Ger"/>
</dbReference>
<evidence type="ECO:0000256" key="5">
    <source>
        <dbReference type="ARBA" id="ARBA00023136"/>
    </source>
</evidence>
<evidence type="ECO:0000256" key="6">
    <source>
        <dbReference type="PIRNR" id="PIRNR005690"/>
    </source>
</evidence>
<keyword evidence="3 7" id="KW-0812">Transmembrane</keyword>
<dbReference type="PIRSF" id="PIRSF005690">
    <property type="entry name" value="GerBA"/>
    <property type="match status" value="1"/>
</dbReference>
<dbReference type="EMBL" id="CP002207">
    <property type="protein sequence ID" value="ADP34088.1"/>
    <property type="molecule type" value="Genomic_DNA"/>
</dbReference>
<gene>
    <name evidence="8" type="ordered locus">BATR1942_15845</name>
</gene>
<keyword evidence="9" id="KW-1185">Reference proteome</keyword>
<organism evidence="8 9">
    <name type="scientific">Bacillus atrophaeus (strain 1942)</name>
    <dbReference type="NCBI Taxonomy" id="720555"/>
    <lineage>
        <taxon>Bacteria</taxon>
        <taxon>Bacillati</taxon>
        <taxon>Bacillota</taxon>
        <taxon>Bacilli</taxon>
        <taxon>Bacillales</taxon>
        <taxon>Bacillaceae</taxon>
        <taxon>Bacillus</taxon>
    </lineage>
</organism>
<feature type="transmembrane region" description="Helical" evidence="7">
    <location>
        <begin position="375"/>
        <end position="397"/>
    </location>
</feature>
<evidence type="ECO:0000256" key="4">
    <source>
        <dbReference type="ARBA" id="ARBA00022989"/>
    </source>
</evidence>
<evidence type="ECO:0000256" key="2">
    <source>
        <dbReference type="ARBA" id="ARBA00005278"/>
    </source>
</evidence>
<dbReference type="PANTHER" id="PTHR22550:SF5">
    <property type="entry name" value="LEUCINE ZIPPER PROTEIN 4"/>
    <property type="match status" value="1"/>
</dbReference>
<reference evidence="8 9" key="1">
    <citation type="journal article" date="2011" name="Front. Microbiol.">
        <title>Genomic signatures of strain selection and enhancement in Bacillus atrophaeus var. globigii, a historical biowarfare simulant.</title>
        <authorList>
            <person name="Gibbons H.S."/>
            <person name="Broomall S.M."/>
            <person name="McNew L.A."/>
            <person name="Daligault H."/>
            <person name="Chapman C."/>
            <person name="Bruce D."/>
            <person name="Karavis M."/>
            <person name="Krepps M."/>
            <person name="McGregor P.A."/>
            <person name="Hong C."/>
            <person name="Park K.H."/>
            <person name="Akmal A."/>
            <person name="Feldman A."/>
            <person name="Lin J.S."/>
            <person name="Chang W.E."/>
            <person name="Higgs B.W."/>
            <person name="Demirev P."/>
            <person name="Lindquist J."/>
            <person name="Liem A."/>
            <person name="Fochler E."/>
            <person name="Read T.D."/>
            <person name="Tapia R."/>
            <person name="Johnson S."/>
            <person name="Bishop-Lilly K.A."/>
            <person name="Detter C."/>
            <person name="Han C."/>
            <person name="Sozhamannan S."/>
            <person name="Rosenzweig C.N."/>
            <person name="Skowronski E.W."/>
        </authorList>
    </citation>
    <scope>NUCLEOTIDE SEQUENCE [LARGE SCALE GENOMIC DNA]</scope>
    <source>
        <strain evidence="8 9">1942</strain>
    </source>
</reference>
<dbReference type="Proteomes" id="UP000006867">
    <property type="component" value="Chromosome"/>
</dbReference>
<evidence type="ECO:0000256" key="7">
    <source>
        <dbReference type="SAM" id="Phobius"/>
    </source>
</evidence>
<feature type="transmembrane region" description="Helical" evidence="7">
    <location>
        <begin position="286"/>
        <end position="307"/>
    </location>
</feature>
<evidence type="ECO:0000256" key="3">
    <source>
        <dbReference type="ARBA" id="ARBA00022692"/>
    </source>
</evidence>
<dbReference type="PANTHER" id="PTHR22550">
    <property type="entry name" value="SPORE GERMINATION PROTEIN"/>
    <property type="match status" value="1"/>
</dbReference>
<accession>A0ABM5M1T0</accession>
<keyword evidence="5 6" id="KW-0472">Membrane</keyword>
<proteinExistence type="inferred from homology"/>
<comment type="subcellular location">
    <subcellularLocation>
        <location evidence="6">Cell membrane</location>
    </subcellularLocation>
    <subcellularLocation>
        <location evidence="1">Membrane</location>
        <topology evidence="1">Multi-pass membrane protein</topology>
    </subcellularLocation>
</comment>
<dbReference type="Pfam" id="PF03323">
    <property type="entry name" value="GerA"/>
    <property type="match status" value="1"/>
</dbReference>
<comment type="similarity">
    <text evidence="2 6">Belongs to the GerABKA family.</text>
</comment>
<dbReference type="RefSeq" id="WP_003326668.1">
    <property type="nucleotide sequence ID" value="NC_014639.1"/>
</dbReference>
<sequence length="493" mass="55486">MPAGKNSSDEKLLLKGNFDSAVQTLKEELILCEDLRIRMIDMKDTKAVFFYLQNVIDEKKLNEFIIDFYQQDESPEMYMKAISSSEKNELCDIIDAILSGSVVYFSELSEQAKLFTAGQNPLRSITEPESESIVRGAHDGFVESLDTNIQQIRYHVQDHNLAVHYVNIGEKARSRVALLYIEDIADPEIVKEMKRRLSYLKIDSLLTPGIIEEAIEDNSFSLFPQVINTERPDKVKANIMEGCVILMMDGSPSAIIAPITFFSFFQSPDDYSTRWVSASVMRILRFLAFSIAITLPAFYISLIAFHFEVIPNDLIVTMKNSIVNIPFPPLVEAMIMEITIELIREAGVRLPKPISQTIGIVGGLVIGDAVVQAGLISNMMIIVVAVTAVSSFVLPSYEMSTTIRTIRFPLMFLAASFGFIGIGFGFGLILMNLCKLESLGIPYLSPLSPFHFSDLKDAFIRLPSWLYKKRPVYLKPKAATRLKNIRGWKKDEK</sequence>
<evidence type="ECO:0000313" key="8">
    <source>
        <dbReference type="EMBL" id="ADP34088.1"/>
    </source>
</evidence>
<dbReference type="InterPro" id="IPR050768">
    <property type="entry name" value="UPF0353/GerABKA_families"/>
</dbReference>
<feature type="transmembrane region" description="Helical" evidence="7">
    <location>
        <begin position="409"/>
        <end position="431"/>
    </location>
</feature>
<feature type="transmembrane region" description="Helical" evidence="7">
    <location>
        <begin position="244"/>
        <end position="265"/>
    </location>
</feature>